<evidence type="ECO:0008006" key="4">
    <source>
        <dbReference type="Google" id="ProtNLM"/>
    </source>
</evidence>
<sequence length="61" mass="6533">MMSSNNYKTVRIGDGAISPKMIKVSNSNIEKHGATMPKMQPVPSQSSGTVPSPTKTTNNKQ</sequence>
<evidence type="ECO:0000313" key="3">
    <source>
        <dbReference type="Proteomes" id="UP000813349"/>
    </source>
</evidence>
<accession>A0ABD4R3D3</accession>
<evidence type="ECO:0000313" key="2">
    <source>
        <dbReference type="EMBL" id="MBU3766206.1"/>
    </source>
</evidence>
<organism evidence="2 3">
    <name type="scientific">Enterobacter roggenkampii</name>
    <dbReference type="NCBI Taxonomy" id="1812935"/>
    <lineage>
        <taxon>Bacteria</taxon>
        <taxon>Pseudomonadati</taxon>
        <taxon>Pseudomonadota</taxon>
        <taxon>Gammaproteobacteria</taxon>
        <taxon>Enterobacterales</taxon>
        <taxon>Enterobacteriaceae</taxon>
        <taxon>Enterobacter</taxon>
        <taxon>Enterobacter cloacae complex</taxon>
    </lineage>
</organism>
<feature type="compositionally biased region" description="Polar residues" evidence="1">
    <location>
        <begin position="42"/>
        <end position="61"/>
    </location>
</feature>
<dbReference type="Proteomes" id="UP000813349">
    <property type="component" value="Unassembled WGS sequence"/>
</dbReference>
<dbReference type="AlphaFoldDB" id="A0ABD4R3D3"/>
<proteinExistence type="predicted"/>
<feature type="region of interest" description="Disordered" evidence="1">
    <location>
        <begin position="31"/>
        <end position="61"/>
    </location>
</feature>
<dbReference type="RefSeq" id="WP_127341472.1">
    <property type="nucleotide sequence ID" value="NZ_AP022465.1"/>
</dbReference>
<gene>
    <name evidence="2" type="ORF">J0A64_06270</name>
</gene>
<reference evidence="2 3" key="1">
    <citation type="journal article" date="2021" name="Clin. Infect. Dis.">
        <title>Rapid development of cefiderocol resistance in carbapenem-resistant Enterobacter cloacae during therapy is associated with heterogeneous mutations in the catecholate siderophore receptor cira.</title>
        <authorList>
            <person name="Klein S."/>
            <person name="Boutin S."/>
            <person name="Kocer K."/>
            <person name="Fiedler M.O."/>
            <person name="Storzinger D."/>
            <person name="Weigand M.A."/>
            <person name="Tan B."/>
            <person name="Richter D."/>
            <person name="Rupp C."/>
            <person name="Mieth M."/>
            <person name="Mehrabi A."/>
            <person name="Hackert T."/>
            <person name="Zimmermann S."/>
            <person name="Heeg K."/>
            <person name="Nurjadi D."/>
        </authorList>
    </citation>
    <scope>NUCLEOTIDE SEQUENCE [LARGE SCALE GENOMIC DNA]</scope>
    <source>
        <strain evidence="2 3">BK34275</strain>
    </source>
</reference>
<comment type="caution">
    <text evidence="2">The sequence shown here is derived from an EMBL/GenBank/DDBJ whole genome shotgun (WGS) entry which is preliminary data.</text>
</comment>
<dbReference type="EMBL" id="JAFKCP010000003">
    <property type="protein sequence ID" value="MBU3766206.1"/>
    <property type="molecule type" value="Genomic_DNA"/>
</dbReference>
<evidence type="ECO:0000256" key="1">
    <source>
        <dbReference type="SAM" id="MobiDB-lite"/>
    </source>
</evidence>
<protein>
    <recommendedName>
        <fullName evidence="4">Lipoprotein</fullName>
    </recommendedName>
</protein>
<name>A0ABD4R3D3_9ENTR</name>